<name>A0A8T2WKM2_POPDE</name>
<comment type="subcellular location">
    <subcellularLocation>
        <location evidence="1">Secreted</location>
    </subcellularLocation>
</comment>
<sequence>LLYLLGARKIDLPGLGAIGSIPYSFSTLCRNNLSCVTNINNAVLPFNAGLVSLVDQLNRELNDARFIYLNSTGMSSGDPSVLRKSSNLLVEDVTIRFRVTNVGCCPARSDGQCIQDSTPCQNRTEYVFWDAIHPTEALNQFTAGRSYNAFLPSDAYPTDISHLIS</sequence>
<organism evidence="8 9">
    <name type="scientific">Populus deltoides</name>
    <name type="common">Eastern poplar</name>
    <name type="synonym">Eastern cottonwood</name>
    <dbReference type="NCBI Taxonomy" id="3696"/>
    <lineage>
        <taxon>Eukaryota</taxon>
        <taxon>Viridiplantae</taxon>
        <taxon>Streptophyta</taxon>
        <taxon>Embryophyta</taxon>
        <taxon>Tracheophyta</taxon>
        <taxon>Spermatophyta</taxon>
        <taxon>Magnoliopsida</taxon>
        <taxon>eudicotyledons</taxon>
        <taxon>Gunneridae</taxon>
        <taxon>Pentapetalae</taxon>
        <taxon>rosids</taxon>
        <taxon>fabids</taxon>
        <taxon>Malpighiales</taxon>
        <taxon>Salicaceae</taxon>
        <taxon>Saliceae</taxon>
        <taxon>Populus</taxon>
    </lineage>
</organism>
<gene>
    <name evidence="8" type="ORF">H0E87_031157</name>
</gene>
<proteinExistence type="inferred from homology"/>
<comment type="caution">
    <text evidence="8">The sequence shown here is derived from an EMBL/GenBank/DDBJ whole genome shotgun (WGS) entry which is preliminary data.</text>
</comment>
<keyword evidence="7" id="KW-0443">Lipid metabolism</keyword>
<feature type="non-terminal residue" evidence="8">
    <location>
        <position position="165"/>
    </location>
</feature>
<evidence type="ECO:0000256" key="2">
    <source>
        <dbReference type="ARBA" id="ARBA00008668"/>
    </source>
</evidence>
<evidence type="ECO:0000256" key="5">
    <source>
        <dbReference type="ARBA" id="ARBA00022801"/>
    </source>
</evidence>
<evidence type="ECO:0000256" key="1">
    <source>
        <dbReference type="ARBA" id="ARBA00004613"/>
    </source>
</evidence>
<dbReference type="PANTHER" id="PTHR45650">
    <property type="entry name" value="GDSL-LIKE LIPASE/ACYLHYDROLASE-RELATED"/>
    <property type="match status" value="1"/>
</dbReference>
<reference evidence="8" key="1">
    <citation type="journal article" date="2021" name="J. Hered.">
        <title>Genome Assembly of Salicaceae Populus deltoides (Eastern Cottonwood) I-69 Based on Nanopore Sequencing and Hi-C Technologies.</title>
        <authorList>
            <person name="Bai S."/>
            <person name="Wu H."/>
            <person name="Zhang J."/>
            <person name="Pan Z."/>
            <person name="Zhao W."/>
            <person name="Li Z."/>
            <person name="Tong C."/>
        </authorList>
    </citation>
    <scope>NUCLEOTIDE SEQUENCE</scope>
    <source>
        <tissue evidence="8">Leaf</tissue>
    </source>
</reference>
<dbReference type="GO" id="GO:0016042">
    <property type="term" value="P:lipid catabolic process"/>
    <property type="evidence" value="ECO:0007669"/>
    <property type="project" value="UniProtKB-KW"/>
</dbReference>
<keyword evidence="5" id="KW-0378">Hydrolase</keyword>
<evidence type="ECO:0000313" key="8">
    <source>
        <dbReference type="EMBL" id="KAH8481114.1"/>
    </source>
</evidence>
<keyword evidence="6" id="KW-0442">Lipid degradation</keyword>
<dbReference type="InterPro" id="IPR051238">
    <property type="entry name" value="GDSL_esterase/lipase"/>
</dbReference>
<dbReference type="Pfam" id="PF00657">
    <property type="entry name" value="Lipase_GDSL"/>
    <property type="match status" value="1"/>
</dbReference>
<dbReference type="InterPro" id="IPR036514">
    <property type="entry name" value="SGNH_hydro_sf"/>
</dbReference>
<evidence type="ECO:0000256" key="7">
    <source>
        <dbReference type="ARBA" id="ARBA00023098"/>
    </source>
</evidence>
<dbReference type="GO" id="GO:0005576">
    <property type="term" value="C:extracellular region"/>
    <property type="evidence" value="ECO:0007669"/>
    <property type="project" value="UniProtKB-SubCell"/>
</dbReference>
<dbReference type="AlphaFoldDB" id="A0A8T2WKM2"/>
<dbReference type="PANTHER" id="PTHR45650:SF75">
    <property type="entry name" value="GDSL-LIKE LIPASE_ACYLHYDROLASE"/>
    <property type="match status" value="1"/>
</dbReference>
<comment type="similarity">
    <text evidence="2">Belongs to the 'GDSL' lipolytic enzyme family.</text>
</comment>
<evidence type="ECO:0000256" key="6">
    <source>
        <dbReference type="ARBA" id="ARBA00022963"/>
    </source>
</evidence>
<accession>A0A8T2WKM2</accession>
<keyword evidence="3" id="KW-0964">Secreted</keyword>
<dbReference type="EMBL" id="JACEGQ020000019">
    <property type="protein sequence ID" value="KAH8481114.1"/>
    <property type="molecule type" value="Genomic_DNA"/>
</dbReference>
<dbReference type="GO" id="GO:0016788">
    <property type="term" value="F:hydrolase activity, acting on ester bonds"/>
    <property type="evidence" value="ECO:0007669"/>
    <property type="project" value="InterPro"/>
</dbReference>
<dbReference type="Proteomes" id="UP000807159">
    <property type="component" value="Chromosome 19"/>
</dbReference>
<evidence type="ECO:0000313" key="9">
    <source>
        <dbReference type="Proteomes" id="UP000807159"/>
    </source>
</evidence>
<protein>
    <recommendedName>
        <fullName evidence="10">GDSL esterase/lipase</fullName>
    </recommendedName>
</protein>
<keyword evidence="4" id="KW-0732">Signal</keyword>
<evidence type="ECO:0000256" key="3">
    <source>
        <dbReference type="ARBA" id="ARBA00022525"/>
    </source>
</evidence>
<dbReference type="InterPro" id="IPR001087">
    <property type="entry name" value="GDSL"/>
</dbReference>
<keyword evidence="9" id="KW-1185">Reference proteome</keyword>
<evidence type="ECO:0000256" key="4">
    <source>
        <dbReference type="ARBA" id="ARBA00022729"/>
    </source>
</evidence>
<evidence type="ECO:0008006" key="10">
    <source>
        <dbReference type="Google" id="ProtNLM"/>
    </source>
</evidence>
<dbReference type="Gene3D" id="3.40.50.1110">
    <property type="entry name" value="SGNH hydrolase"/>
    <property type="match status" value="1"/>
</dbReference>